<evidence type="ECO:0000259" key="2">
    <source>
        <dbReference type="Pfam" id="PF07987"/>
    </source>
</evidence>
<dbReference type="Gene3D" id="2.60.40.2230">
    <property type="entry name" value="Uncharacterised protein YcnI-like PF07987, DUF1775"/>
    <property type="match status" value="1"/>
</dbReference>
<accession>A0A4Q7TDG5</accession>
<dbReference type="InterPro" id="IPR038507">
    <property type="entry name" value="YcnI-like_sf"/>
</dbReference>
<keyword evidence="1" id="KW-0732">Signal</keyword>
<proteinExistence type="predicted"/>
<gene>
    <name evidence="3" type="ORF">EV140_2468</name>
</gene>
<organism evidence="3 4">
    <name type="scientific">Microcella alkaliphila</name>
    <dbReference type="NCBI Taxonomy" id="279828"/>
    <lineage>
        <taxon>Bacteria</taxon>
        <taxon>Bacillati</taxon>
        <taxon>Actinomycetota</taxon>
        <taxon>Actinomycetes</taxon>
        <taxon>Micrococcales</taxon>
        <taxon>Microbacteriaceae</taxon>
        <taxon>Microcella</taxon>
    </lineage>
</organism>
<evidence type="ECO:0000313" key="3">
    <source>
        <dbReference type="EMBL" id="RZT58223.1"/>
    </source>
</evidence>
<dbReference type="Proteomes" id="UP000292408">
    <property type="component" value="Unassembled WGS sequence"/>
</dbReference>
<comment type="caution">
    <text evidence="3">The sequence shown here is derived from an EMBL/GenBank/DDBJ whole genome shotgun (WGS) entry which is preliminary data.</text>
</comment>
<dbReference type="Pfam" id="PF07987">
    <property type="entry name" value="DUF1775"/>
    <property type="match status" value="1"/>
</dbReference>
<keyword evidence="4" id="KW-1185">Reference proteome</keyword>
<feature type="signal peptide" evidence="1">
    <location>
        <begin position="1"/>
        <end position="22"/>
    </location>
</feature>
<feature type="chain" id="PRO_5020324673" evidence="1">
    <location>
        <begin position="23"/>
        <end position="202"/>
    </location>
</feature>
<evidence type="ECO:0000256" key="1">
    <source>
        <dbReference type="SAM" id="SignalP"/>
    </source>
</evidence>
<dbReference type="AlphaFoldDB" id="A0A4Q7TDG5"/>
<dbReference type="EMBL" id="SGXT01000018">
    <property type="protein sequence ID" value="RZT58223.1"/>
    <property type="molecule type" value="Genomic_DNA"/>
</dbReference>
<feature type="domain" description="YncI copper-binding" evidence="2">
    <location>
        <begin position="23"/>
        <end position="140"/>
    </location>
</feature>
<protein>
    <submittedName>
        <fullName evidence="3">Uncharacterized protein YcnI</fullName>
    </submittedName>
</protein>
<dbReference type="InterPro" id="IPR012533">
    <property type="entry name" value="YcnI-copper_dom"/>
</dbReference>
<name>A0A4Q7TDG5_9MICO</name>
<evidence type="ECO:0000313" key="4">
    <source>
        <dbReference type="Proteomes" id="UP000292408"/>
    </source>
</evidence>
<sequence>MATAAVFAGAGLALAAPLSASAHVSASATSTAAGSYTVVAFSVPHGCEASPTEVVTISMPESVPSVTPTVNPNWSVEKQFEDAADPNRVTAVVYTAIAEPLAADLRDVFELSFRVPDDAEGESLEFPTVQTCTEGTAEWVGDDVPAFTVTAATGDAHGHGASETGAATDDDVFARVVGGGGLALGAGALGVSLWSVRRRATA</sequence>
<reference evidence="3 4" key="1">
    <citation type="journal article" date="2015" name="Stand. Genomic Sci.">
        <title>Genomic Encyclopedia of Bacterial and Archaeal Type Strains, Phase III: the genomes of soil and plant-associated and newly described type strains.</title>
        <authorList>
            <person name="Whitman W.B."/>
            <person name="Woyke T."/>
            <person name="Klenk H.P."/>
            <person name="Zhou Y."/>
            <person name="Lilburn T.G."/>
            <person name="Beck B.J."/>
            <person name="De Vos P."/>
            <person name="Vandamme P."/>
            <person name="Eisen J.A."/>
            <person name="Garrity G."/>
            <person name="Hugenholtz P."/>
            <person name="Kyrpides N.C."/>
        </authorList>
    </citation>
    <scope>NUCLEOTIDE SEQUENCE [LARGE SCALE GENOMIC DNA]</scope>
    <source>
        <strain evidence="3 4">AC4r</strain>
    </source>
</reference>